<dbReference type="Gene3D" id="1.10.1410.40">
    <property type="match status" value="1"/>
</dbReference>
<keyword evidence="6" id="KW-0547">Nucleotide-binding</keyword>
<dbReference type="Proteomes" id="UP000596742">
    <property type="component" value="Unassembled WGS sequence"/>
</dbReference>
<keyword evidence="7" id="KW-0067">ATP-binding</keyword>
<keyword evidence="4" id="KW-0548">Nucleotidyltransferase</keyword>
<comment type="caution">
    <text evidence="11">The sequence shown here is derived from an EMBL/GenBank/DDBJ whole genome shotgun (WGS) entry which is preliminary data.</text>
</comment>
<name>A0A8B6DJI0_MYTGA</name>
<evidence type="ECO:0000313" key="12">
    <source>
        <dbReference type="Proteomes" id="UP000596742"/>
    </source>
</evidence>
<evidence type="ECO:0000256" key="3">
    <source>
        <dbReference type="ARBA" id="ARBA00022679"/>
    </source>
</evidence>
<sequence>MKSMLEGIIERPHEHLQNLMTEVECQKQLRLNAALEKFYLEKAFGHQIDEYTEFKHYIENALQEVAKKYPRFRSSKVELVGSSATDVFALLKKEMDLLFIFNIKGVITDQPDSPGFARFQVDPSVREDWEDCINNEGYLEPRRISSEFKKCFEWAVSNIKLKHPNDLLDLTDIEVRGGDSVAITIVGEYGQSSEIFGKVQCDLVFLIGFEGLPPTKLALWLNEKSSQIWRWPTFDTLKNIPNIIGFGLMVLLIGFERFPPAVLAPWFKKSSSQIKRWPTFDTVEKIRNTIGFGLVAKNVNADDSCISETAADVNLLWRYSVSRAETCILGHCQDGLIHKKLLIILKAVKMFEIPEGSNPTPPLTSYHMKTILLHEAHDFPDPNNWKEEKLAERYESALKRLLKSIEENHLPHFFFPNVNLFQGGQYSIACKIKEMIDNPIDYLEMLTVDIGRRPLDIESSILF</sequence>
<dbReference type="GO" id="GO:0005524">
    <property type="term" value="F:ATP binding"/>
    <property type="evidence" value="ECO:0007669"/>
    <property type="project" value="UniProtKB-KW"/>
</dbReference>
<keyword evidence="12" id="KW-1185">Reference proteome</keyword>
<keyword evidence="3" id="KW-0808">Transferase</keyword>
<keyword evidence="8" id="KW-0460">Magnesium</keyword>
<evidence type="ECO:0000256" key="7">
    <source>
        <dbReference type="ARBA" id="ARBA00022840"/>
    </source>
</evidence>
<evidence type="ECO:0000259" key="9">
    <source>
        <dbReference type="Pfam" id="PF03281"/>
    </source>
</evidence>
<evidence type="ECO:0000313" key="11">
    <source>
        <dbReference type="EMBL" id="VDI19566.1"/>
    </source>
</evidence>
<dbReference type="GO" id="GO:0046872">
    <property type="term" value="F:metal ion binding"/>
    <property type="evidence" value="ECO:0007669"/>
    <property type="project" value="UniProtKB-KW"/>
</dbReference>
<evidence type="ECO:0000256" key="2">
    <source>
        <dbReference type="ARBA" id="ARBA00008307"/>
    </source>
</evidence>
<dbReference type="GO" id="GO:0016779">
    <property type="term" value="F:nucleotidyltransferase activity"/>
    <property type="evidence" value="ECO:0007669"/>
    <property type="project" value="UniProtKB-KW"/>
</dbReference>
<dbReference type="InterPro" id="IPR046903">
    <property type="entry name" value="Mab-21-like_nuc_Trfase"/>
</dbReference>
<evidence type="ECO:0000259" key="10">
    <source>
        <dbReference type="Pfam" id="PF20266"/>
    </source>
</evidence>
<dbReference type="EMBL" id="UYJE01003463">
    <property type="protein sequence ID" value="VDI19566.1"/>
    <property type="molecule type" value="Genomic_DNA"/>
</dbReference>
<proteinExistence type="inferred from homology"/>
<dbReference type="AlphaFoldDB" id="A0A8B6DJI0"/>
<dbReference type="OrthoDB" id="6055534at2759"/>
<accession>A0A8B6DJI0</accession>
<feature type="domain" description="Mab-21-like nucleotidyltransferase" evidence="9">
    <location>
        <begin position="101"/>
        <end position="237"/>
    </location>
</feature>
<dbReference type="Pfam" id="PF20266">
    <property type="entry name" value="Mab-21_C"/>
    <property type="match status" value="1"/>
</dbReference>
<dbReference type="Gene3D" id="3.30.460.90">
    <property type="match status" value="1"/>
</dbReference>
<dbReference type="PANTHER" id="PTHR10656:SF42">
    <property type="entry name" value="CYCLIC GMP-AMP SYNTHASE-LIKE PROTEIN-RELATED"/>
    <property type="match status" value="1"/>
</dbReference>
<reference evidence="11" key="1">
    <citation type="submission" date="2018-11" db="EMBL/GenBank/DDBJ databases">
        <authorList>
            <person name="Alioto T."/>
            <person name="Alioto T."/>
        </authorList>
    </citation>
    <scope>NUCLEOTIDE SEQUENCE</scope>
</reference>
<evidence type="ECO:0000256" key="4">
    <source>
        <dbReference type="ARBA" id="ARBA00022695"/>
    </source>
</evidence>
<comment type="cofactor">
    <cofactor evidence="1">
        <name>Mg(2+)</name>
        <dbReference type="ChEBI" id="CHEBI:18420"/>
    </cofactor>
</comment>
<evidence type="ECO:0000256" key="8">
    <source>
        <dbReference type="ARBA" id="ARBA00022842"/>
    </source>
</evidence>
<evidence type="ECO:0008006" key="13">
    <source>
        <dbReference type="Google" id="ProtNLM"/>
    </source>
</evidence>
<dbReference type="PANTHER" id="PTHR10656">
    <property type="entry name" value="CELL FATE DETERMINING PROTEIN MAB21-RELATED"/>
    <property type="match status" value="1"/>
</dbReference>
<dbReference type="InterPro" id="IPR024810">
    <property type="entry name" value="MAB21L/cGLR"/>
</dbReference>
<organism evidence="11 12">
    <name type="scientific">Mytilus galloprovincialis</name>
    <name type="common">Mediterranean mussel</name>
    <dbReference type="NCBI Taxonomy" id="29158"/>
    <lineage>
        <taxon>Eukaryota</taxon>
        <taxon>Metazoa</taxon>
        <taxon>Spiralia</taxon>
        <taxon>Lophotrochozoa</taxon>
        <taxon>Mollusca</taxon>
        <taxon>Bivalvia</taxon>
        <taxon>Autobranchia</taxon>
        <taxon>Pteriomorphia</taxon>
        <taxon>Mytilida</taxon>
        <taxon>Mytiloidea</taxon>
        <taxon>Mytilidae</taxon>
        <taxon>Mytilinae</taxon>
        <taxon>Mytilus</taxon>
    </lineage>
</organism>
<evidence type="ECO:0000256" key="6">
    <source>
        <dbReference type="ARBA" id="ARBA00022741"/>
    </source>
</evidence>
<gene>
    <name evidence="11" type="ORF">MGAL_10B067028</name>
</gene>
<keyword evidence="5" id="KW-0479">Metal-binding</keyword>
<comment type="similarity">
    <text evidence="2">Belongs to the mab-21 family.</text>
</comment>
<dbReference type="SMART" id="SM01265">
    <property type="entry name" value="Mab-21"/>
    <property type="match status" value="1"/>
</dbReference>
<protein>
    <recommendedName>
        <fullName evidence="13">Mab-21-like nucleotidyltransferase domain-containing protein</fullName>
    </recommendedName>
</protein>
<dbReference type="Pfam" id="PF03281">
    <property type="entry name" value="Mab-21"/>
    <property type="match status" value="1"/>
</dbReference>
<dbReference type="InterPro" id="IPR046906">
    <property type="entry name" value="Mab-21_HhH/H2TH-like"/>
</dbReference>
<evidence type="ECO:0000256" key="1">
    <source>
        <dbReference type="ARBA" id="ARBA00001946"/>
    </source>
</evidence>
<evidence type="ECO:0000256" key="5">
    <source>
        <dbReference type="ARBA" id="ARBA00022723"/>
    </source>
</evidence>
<feature type="domain" description="Mab-21-like HhH/H2TH-like" evidence="10">
    <location>
        <begin position="340"/>
        <end position="423"/>
    </location>
</feature>